<feature type="compositionally biased region" description="Basic and acidic residues" evidence="1">
    <location>
        <begin position="23"/>
        <end position="44"/>
    </location>
</feature>
<organism evidence="3">
    <name type="scientific">Hirondellea gigas</name>
    <dbReference type="NCBI Taxonomy" id="1518452"/>
    <lineage>
        <taxon>Eukaryota</taxon>
        <taxon>Metazoa</taxon>
        <taxon>Ecdysozoa</taxon>
        <taxon>Arthropoda</taxon>
        <taxon>Crustacea</taxon>
        <taxon>Multicrustacea</taxon>
        <taxon>Malacostraca</taxon>
        <taxon>Eumalacostraca</taxon>
        <taxon>Peracarida</taxon>
        <taxon>Amphipoda</taxon>
        <taxon>Amphilochidea</taxon>
        <taxon>Lysianassida</taxon>
        <taxon>Lysianassidira</taxon>
        <taxon>Lysianassoidea</taxon>
        <taxon>Lysianassidae</taxon>
        <taxon>Hirondellea</taxon>
    </lineage>
</organism>
<dbReference type="AlphaFoldDB" id="A0A6A7FWE0"/>
<dbReference type="PROSITE" id="PS50076">
    <property type="entry name" value="DNAJ_2"/>
    <property type="match status" value="1"/>
</dbReference>
<dbReference type="InterPro" id="IPR042858">
    <property type="entry name" value="DNAJC8"/>
</dbReference>
<feature type="compositionally biased region" description="Basic residues" evidence="1">
    <location>
        <begin position="238"/>
        <end position="255"/>
    </location>
</feature>
<dbReference type="GO" id="GO:0005634">
    <property type="term" value="C:nucleus"/>
    <property type="evidence" value="ECO:0007669"/>
    <property type="project" value="TreeGrafter"/>
</dbReference>
<dbReference type="SUPFAM" id="SSF46565">
    <property type="entry name" value="Chaperone J-domain"/>
    <property type="match status" value="1"/>
</dbReference>
<protein>
    <submittedName>
        <fullName evidence="3">DnaJ homolog subfamily C member 8-like</fullName>
    </submittedName>
</protein>
<evidence type="ECO:0000259" key="2">
    <source>
        <dbReference type="PROSITE" id="PS50076"/>
    </source>
</evidence>
<name>A0A6A7FWE0_9CRUS</name>
<dbReference type="PRINTS" id="PR00625">
    <property type="entry name" value="JDOMAIN"/>
</dbReference>
<dbReference type="InterPro" id="IPR001623">
    <property type="entry name" value="DnaJ_domain"/>
</dbReference>
<dbReference type="SMART" id="SM00271">
    <property type="entry name" value="DnaJ"/>
    <property type="match status" value="1"/>
</dbReference>
<feature type="region of interest" description="Disordered" evidence="1">
    <location>
        <begin position="1"/>
        <end position="44"/>
    </location>
</feature>
<proteinExistence type="evidence at transcript level"/>
<dbReference type="CDD" id="cd06257">
    <property type="entry name" value="DnaJ"/>
    <property type="match status" value="1"/>
</dbReference>
<accession>A0A6A7FWE0</accession>
<feature type="domain" description="J" evidence="2">
    <location>
        <begin position="64"/>
        <end position="145"/>
    </location>
</feature>
<dbReference type="PANTHER" id="PTHR15606">
    <property type="entry name" value="DNAJ HOMOLOG SUBFAMILY C MEMBER 8/LIPOPOLYSACCHARIDE SPECIFIC RESPONSE-7-RELATED"/>
    <property type="match status" value="1"/>
</dbReference>
<dbReference type="EMBL" id="IACT01003395">
    <property type="protein sequence ID" value="LAC22640.1"/>
    <property type="molecule type" value="mRNA"/>
</dbReference>
<feature type="region of interest" description="Disordered" evidence="1">
    <location>
        <begin position="179"/>
        <end position="255"/>
    </location>
</feature>
<dbReference type="Pfam" id="PF00226">
    <property type="entry name" value="DnaJ"/>
    <property type="match status" value="1"/>
</dbReference>
<feature type="compositionally biased region" description="Basic and acidic residues" evidence="1">
    <location>
        <begin position="179"/>
        <end position="226"/>
    </location>
</feature>
<dbReference type="InterPro" id="IPR036869">
    <property type="entry name" value="J_dom_sf"/>
</dbReference>
<feature type="compositionally biased region" description="Low complexity" evidence="1">
    <location>
        <begin position="13"/>
        <end position="22"/>
    </location>
</feature>
<evidence type="ECO:0000256" key="1">
    <source>
        <dbReference type="SAM" id="MobiDB-lite"/>
    </source>
</evidence>
<reference evidence="3" key="1">
    <citation type="submission" date="2017-11" db="EMBL/GenBank/DDBJ databases">
        <title>The sensing device of the deep-sea amphipod.</title>
        <authorList>
            <person name="Kobayashi H."/>
            <person name="Nagahama T."/>
            <person name="Arai W."/>
            <person name="Sasagawa Y."/>
            <person name="Umeda M."/>
            <person name="Hayashi T."/>
            <person name="Nikaido I."/>
            <person name="Watanabe H."/>
            <person name="Oguri K."/>
            <person name="Kitazato H."/>
            <person name="Fujioka K."/>
            <person name="Kido Y."/>
            <person name="Takami H."/>
        </authorList>
    </citation>
    <scope>NUCLEOTIDE SEQUENCE</scope>
    <source>
        <tissue evidence="3">Whole body</tissue>
    </source>
</reference>
<sequence length="255" mass="30130">MSAPAGFKPFGCPTPASSSTSESEQRYRSFYSDLKETERRDADMTSKHQIARLLRPGASYANLNPFQVLQVEPTATLNEIKKKYRKLSILVHPDKNHDDVDRAQQAFDELSKACKVLENEEARQKCLEVVEEAEEIVKARIDDRRKQLKKEKKNTSVDEDDPEKMKRAVYVQTMKLFADMERKRKQRDQRDMEERKRTREMEIDEEEKKKTQKEWQKNFEESRESRVNSWKDFQKGNSSKKFKGLKPPKHKAEKR</sequence>
<evidence type="ECO:0000313" key="3">
    <source>
        <dbReference type="EMBL" id="LAC22640.1"/>
    </source>
</evidence>
<dbReference type="PANTHER" id="PTHR15606:SF4">
    <property type="entry name" value="DNAJ HOMOLOG SUBFAMILY C MEMBER 8"/>
    <property type="match status" value="1"/>
</dbReference>
<dbReference type="Gene3D" id="1.10.287.110">
    <property type="entry name" value="DnaJ domain"/>
    <property type="match status" value="1"/>
</dbReference>